<evidence type="ECO:0000313" key="10">
    <source>
        <dbReference type="EMBL" id="EFU74943.1"/>
    </source>
</evidence>
<keyword evidence="3 9" id="KW-1003">Cell membrane</keyword>
<keyword evidence="11" id="KW-1185">Reference proteome</keyword>
<comment type="subunit">
    <text evidence="9">Component of the Sec protein translocase complex. Heterotrimer consisting of SecY, SecE and SecG subunits. The heterotrimers can form oligomers, although 1 heterotrimer is thought to be able to translocate proteins. Interacts with the ribosome. Interacts with SecDF, and other proteins may be involved. Interacts with SecA.</text>
</comment>
<dbReference type="InterPro" id="IPR038379">
    <property type="entry name" value="SecE_sf"/>
</dbReference>
<dbReference type="Gene3D" id="1.20.5.1030">
    <property type="entry name" value="Preprotein translocase secy subunit"/>
    <property type="match status" value="1"/>
</dbReference>
<dbReference type="Pfam" id="PF00584">
    <property type="entry name" value="SecE"/>
    <property type="match status" value="1"/>
</dbReference>
<evidence type="ECO:0000256" key="4">
    <source>
        <dbReference type="ARBA" id="ARBA00022692"/>
    </source>
</evidence>
<dbReference type="NCBIfam" id="TIGR00964">
    <property type="entry name" value="secE_bact"/>
    <property type="match status" value="1"/>
</dbReference>
<name>E6LCT3_ENTI1</name>
<dbReference type="GO" id="GO:0006605">
    <property type="term" value="P:protein targeting"/>
    <property type="evidence" value="ECO:0007669"/>
    <property type="project" value="UniProtKB-UniRule"/>
</dbReference>
<dbReference type="eggNOG" id="COG0690">
    <property type="taxonomic scope" value="Bacteria"/>
</dbReference>
<feature type="transmembrane region" description="Helical" evidence="9">
    <location>
        <begin position="34"/>
        <end position="55"/>
    </location>
</feature>
<dbReference type="HOGENOM" id="CLU_113663_8_1_9"/>
<comment type="function">
    <text evidence="9">Essential subunit of the Sec protein translocation channel SecYEG. Clamps together the 2 halves of SecY. May contact the channel plug during translocation.</text>
</comment>
<evidence type="ECO:0000256" key="7">
    <source>
        <dbReference type="ARBA" id="ARBA00023010"/>
    </source>
</evidence>
<accession>E6LCT3</accession>
<evidence type="ECO:0000313" key="11">
    <source>
        <dbReference type="Proteomes" id="UP000010296"/>
    </source>
</evidence>
<evidence type="ECO:0000256" key="1">
    <source>
        <dbReference type="ARBA" id="ARBA00004370"/>
    </source>
</evidence>
<dbReference type="HAMAP" id="MF_00422">
    <property type="entry name" value="SecE"/>
    <property type="match status" value="1"/>
</dbReference>
<evidence type="ECO:0000256" key="8">
    <source>
        <dbReference type="ARBA" id="ARBA00023136"/>
    </source>
</evidence>
<proteinExistence type="inferred from homology"/>
<dbReference type="GO" id="GO:0065002">
    <property type="term" value="P:intracellular protein transmembrane transport"/>
    <property type="evidence" value="ECO:0007669"/>
    <property type="project" value="UniProtKB-UniRule"/>
</dbReference>
<evidence type="ECO:0000256" key="5">
    <source>
        <dbReference type="ARBA" id="ARBA00022927"/>
    </source>
</evidence>
<sequence length="56" mass="6632">MKFIRSVREEMKKVTWPSGKQLRKDTLVVIETSLIFAVLFFLMDTGIQQLFAWILK</sequence>
<dbReference type="PATRIC" id="fig|888064.11.peg.529"/>
<dbReference type="GO" id="GO:0005886">
    <property type="term" value="C:plasma membrane"/>
    <property type="evidence" value="ECO:0007669"/>
    <property type="project" value="UniProtKB-SubCell"/>
</dbReference>
<keyword evidence="6 9" id="KW-1133">Transmembrane helix</keyword>
<comment type="caution">
    <text evidence="10">The sequence shown here is derived from an EMBL/GenBank/DDBJ whole genome shotgun (WGS) entry which is preliminary data.</text>
</comment>
<evidence type="ECO:0000256" key="2">
    <source>
        <dbReference type="ARBA" id="ARBA00022448"/>
    </source>
</evidence>
<dbReference type="GO" id="GO:0043952">
    <property type="term" value="P:protein transport by the Sec complex"/>
    <property type="evidence" value="ECO:0007669"/>
    <property type="project" value="UniProtKB-UniRule"/>
</dbReference>
<dbReference type="GO" id="GO:0009306">
    <property type="term" value="P:protein secretion"/>
    <property type="evidence" value="ECO:0007669"/>
    <property type="project" value="UniProtKB-UniRule"/>
</dbReference>
<keyword evidence="7 9" id="KW-0811">Translocation</keyword>
<dbReference type="OrthoDB" id="9813233at2"/>
<dbReference type="AlphaFoldDB" id="E6LCT3"/>
<gene>
    <name evidence="9 10" type="primary">secE</name>
    <name evidence="10" type="ORF">HMPREF9088_0173</name>
</gene>
<keyword evidence="5 9" id="KW-0653">Protein transport</keyword>
<dbReference type="PANTHER" id="PTHR33910:SF1">
    <property type="entry name" value="PROTEIN TRANSLOCASE SUBUNIT SECE"/>
    <property type="match status" value="1"/>
</dbReference>
<dbReference type="PANTHER" id="PTHR33910">
    <property type="entry name" value="PROTEIN TRANSLOCASE SUBUNIT SECE"/>
    <property type="match status" value="1"/>
</dbReference>
<dbReference type="InterPro" id="IPR001901">
    <property type="entry name" value="Translocase_SecE/Sec61-g"/>
</dbReference>
<dbReference type="RefSeq" id="WP_007207194.1">
    <property type="nucleotide sequence ID" value="NZ_GL622241.1"/>
</dbReference>
<evidence type="ECO:0000256" key="9">
    <source>
        <dbReference type="HAMAP-Rule" id="MF_00422"/>
    </source>
</evidence>
<keyword evidence="2 9" id="KW-0813">Transport</keyword>
<reference evidence="10 11" key="1">
    <citation type="submission" date="2010-12" db="EMBL/GenBank/DDBJ databases">
        <authorList>
            <person name="Muzny D."/>
            <person name="Qin X."/>
            <person name="Deng J."/>
            <person name="Jiang H."/>
            <person name="Liu Y."/>
            <person name="Qu J."/>
            <person name="Song X.-Z."/>
            <person name="Zhang L."/>
            <person name="Thornton R."/>
            <person name="Coyle M."/>
            <person name="Francisco L."/>
            <person name="Jackson L."/>
            <person name="Javaid M."/>
            <person name="Korchina V."/>
            <person name="Kovar C."/>
            <person name="Mata R."/>
            <person name="Mathew T."/>
            <person name="Ngo R."/>
            <person name="Nguyen L."/>
            <person name="Nguyen N."/>
            <person name="Okwuonu G."/>
            <person name="Ongeri F."/>
            <person name="Pham C."/>
            <person name="Simmons D."/>
            <person name="Wilczek-Boney K."/>
            <person name="Hale W."/>
            <person name="Jakkamsetti A."/>
            <person name="Pham P."/>
            <person name="Ruth R."/>
            <person name="San Lucas F."/>
            <person name="Warren J."/>
            <person name="Zhang J."/>
            <person name="Zhao Z."/>
            <person name="Zhou C."/>
            <person name="Zhu D."/>
            <person name="Lee S."/>
            <person name="Bess C."/>
            <person name="Blankenburg K."/>
            <person name="Forbes L."/>
            <person name="Fu Q."/>
            <person name="Gubbala S."/>
            <person name="Hirani K."/>
            <person name="Jayaseelan J.C."/>
            <person name="Lara F."/>
            <person name="Munidasa M."/>
            <person name="Palculict T."/>
            <person name="Patil S."/>
            <person name="Pu L.-L."/>
            <person name="Saada N."/>
            <person name="Tang L."/>
            <person name="Weissenberger G."/>
            <person name="Zhu Y."/>
            <person name="Hemphill L."/>
            <person name="Shang Y."/>
            <person name="Youmans B."/>
            <person name="Ayvaz T."/>
            <person name="Ross M."/>
            <person name="Santibanez J."/>
            <person name="Aqrawi P."/>
            <person name="Gross S."/>
            <person name="Joshi V."/>
            <person name="Fowler G."/>
            <person name="Nazareth L."/>
            <person name="Reid J."/>
            <person name="Worley K."/>
            <person name="Petrosino J."/>
            <person name="Highlander S."/>
            <person name="Gibbs R."/>
        </authorList>
    </citation>
    <scope>NUCLEOTIDE SEQUENCE [LARGE SCALE GENOMIC DNA]</scope>
    <source>
        <strain evidence="11">DSM 15952 / CCUG 50447 / LMG 22039 / TP 1.5</strain>
    </source>
</reference>
<dbReference type="GO" id="GO:0008320">
    <property type="term" value="F:protein transmembrane transporter activity"/>
    <property type="evidence" value="ECO:0007669"/>
    <property type="project" value="UniProtKB-UniRule"/>
</dbReference>
<keyword evidence="4 9" id="KW-0812">Transmembrane</keyword>
<protein>
    <recommendedName>
        <fullName evidence="9">Protein translocase subunit SecE</fullName>
    </recommendedName>
</protein>
<evidence type="ECO:0000256" key="3">
    <source>
        <dbReference type="ARBA" id="ARBA00022475"/>
    </source>
</evidence>
<evidence type="ECO:0000256" key="6">
    <source>
        <dbReference type="ARBA" id="ARBA00022989"/>
    </source>
</evidence>
<keyword evidence="8 9" id="KW-0472">Membrane</keyword>
<dbReference type="STRING" id="888064.HMPREF9088_0173"/>
<dbReference type="InterPro" id="IPR005807">
    <property type="entry name" value="SecE_bac"/>
</dbReference>
<dbReference type="Proteomes" id="UP000010296">
    <property type="component" value="Unassembled WGS sequence"/>
</dbReference>
<organism evidence="10 11">
    <name type="scientific">Enterococcus italicus (strain DSM 15952 / CCUG 50447 / LMG 22039 / TP 1.5)</name>
    <dbReference type="NCBI Taxonomy" id="888064"/>
    <lineage>
        <taxon>Bacteria</taxon>
        <taxon>Bacillati</taxon>
        <taxon>Bacillota</taxon>
        <taxon>Bacilli</taxon>
        <taxon>Lactobacillales</taxon>
        <taxon>Enterococcaceae</taxon>
        <taxon>Enterococcus</taxon>
    </lineage>
</organism>
<comment type="subcellular location">
    <subcellularLocation>
        <location evidence="9">Cell membrane</location>
        <topology evidence="9">Single-pass membrane protein</topology>
    </subcellularLocation>
    <subcellularLocation>
        <location evidence="1">Membrane</location>
    </subcellularLocation>
</comment>
<dbReference type="GeneID" id="302706844"/>
<dbReference type="EMBL" id="AEPV01000004">
    <property type="protein sequence ID" value="EFU74943.1"/>
    <property type="molecule type" value="Genomic_DNA"/>
</dbReference>
<comment type="similarity">
    <text evidence="9">Belongs to the SecE/SEC61-gamma family.</text>
</comment>